<accession>A0A0G4PM66</accession>
<keyword evidence="2" id="KW-1185">Reference proteome</keyword>
<gene>
    <name evidence="1" type="ORF">PCAMFM013_S021g000188</name>
</gene>
<reference evidence="1 2" key="1">
    <citation type="journal article" date="2014" name="Nat. Commun.">
        <title>Multiple recent horizontal transfers of a large genomic region in cheese making fungi.</title>
        <authorList>
            <person name="Cheeseman K."/>
            <person name="Ropars J."/>
            <person name="Renault P."/>
            <person name="Dupont J."/>
            <person name="Gouzy J."/>
            <person name="Branca A."/>
            <person name="Abraham A.L."/>
            <person name="Ceppi M."/>
            <person name="Conseiller E."/>
            <person name="Debuchy R."/>
            <person name="Malagnac F."/>
            <person name="Goarin A."/>
            <person name="Silar P."/>
            <person name="Lacoste S."/>
            <person name="Sallet E."/>
            <person name="Bensimon A."/>
            <person name="Giraud T."/>
            <person name="Brygoo Y."/>
        </authorList>
    </citation>
    <scope>NUCLEOTIDE SEQUENCE [LARGE SCALE GENOMIC DNA]</scope>
    <source>
        <strain evidence="2">FM 013</strain>
    </source>
</reference>
<organism evidence="1 2">
    <name type="scientific">Penicillium camemberti (strain FM 013)</name>
    <dbReference type="NCBI Taxonomy" id="1429867"/>
    <lineage>
        <taxon>Eukaryota</taxon>
        <taxon>Fungi</taxon>
        <taxon>Dikarya</taxon>
        <taxon>Ascomycota</taxon>
        <taxon>Pezizomycotina</taxon>
        <taxon>Eurotiomycetes</taxon>
        <taxon>Eurotiomycetidae</taxon>
        <taxon>Eurotiales</taxon>
        <taxon>Aspergillaceae</taxon>
        <taxon>Penicillium</taxon>
    </lineage>
</organism>
<dbReference type="PANTHER" id="PTHR36091">
    <property type="entry name" value="ALTERED INHERITANCE OF MITOCHONDRIA PROTEIN 9, MITOCHONDRIAL"/>
    <property type="match status" value="1"/>
</dbReference>
<evidence type="ECO:0000313" key="2">
    <source>
        <dbReference type="Proteomes" id="UP000053732"/>
    </source>
</evidence>
<dbReference type="EMBL" id="HG793154">
    <property type="protein sequence ID" value="CRL27273.1"/>
    <property type="molecule type" value="Genomic_DNA"/>
</dbReference>
<dbReference type="InterPro" id="IPR051035">
    <property type="entry name" value="Mito_inheritance_9"/>
</dbReference>
<evidence type="ECO:0000313" key="1">
    <source>
        <dbReference type="EMBL" id="CRL27273.1"/>
    </source>
</evidence>
<dbReference type="GO" id="GO:0005739">
    <property type="term" value="C:mitochondrion"/>
    <property type="evidence" value="ECO:0007669"/>
    <property type="project" value="TreeGrafter"/>
</dbReference>
<dbReference type="AlphaFoldDB" id="A0A0G4PM66"/>
<dbReference type="Proteomes" id="UP000053732">
    <property type="component" value="Unassembled WGS sequence"/>
</dbReference>
<sequence>MRKENGSEVIAKILCYIAGLPTLTTAGEVGALEYIRKHISIPVPRVISWSSSNSNAVGAEYIIMEKAAGPVFLNPPQNYDYEKGIFEVKLRDNFDTLDEDSKILAMREWS</sequence>
<dbReference type="PANTHER" id="PTHR36091:SF1">
    <property type="entry name" value="ALTERED INHERITANCE OF MITOCHONDRIA PROTEIN 9, MITOCHONDRIAL"/>
    <property type="match status" value="1"/>
</dbReference>
<protein>
    <submittedName>
        <fullName evidence="1">Str. FM013</fullName>
    </submittedName>
</protein>
<proteinExistence type="predicted"/>
<name>A0A0G4PM66_PENC3</name>